<dbReference type="InterPro" id="IPR023614">
    <property type="entry name" value="Porin_dom_sf"/>
</dbReference>
<gene>
    <name evidence="2" type="ORF">CKF54_02120</name>
</gene>
<reference evidence="2 3" key="1">
    <citation type="submission" date="2017-08" db="EMBL/GenBank/DDBJ databases">
        <title>Reclassification of Bisgaard taxon 37 and 44.</title>
        <authorList>
            <person name="Christensen H."/>
        </authorList>
    </citation>
    <scope>NUCLEOTIDE SEQUENCE [LARGE SCALE GENOMIC DNA]</scope>
    <source>
        <strain evidence="2 3">B96_3</strain>
    </source>
</reference>
<accession>A0A3A1YC29</accession>
<dbReference type="Proteomes" id="UP000265691">
    <property type="component" value="Unassembled WGS sequence"/>
</dbReference>
<dbReference type="SUPFAM" id="SSF56935">
    <property type="entry name" value="Porins"/>
    <property type="match status" value="1"/>
</dbReference>
<evidence type="ECO:0000313" key="3">
    <source>
        <dbReference type="Proteomes" id="UP000265691"/>
    </source>
</evidence>
<proteinExistence type="predicted"/>
<keyword evidence="1" id="KW-0732">Signal</keyword>
<organism evidence="2 3">
    <name type="scientific">Psittacicella hinzii</name>
    <dbReference type="NCBI Taxonomy" id="2028575"/>
    <lineage>
        <taxon>Bacteria</taxon>
        <taxon>Pseudomonadati</taxon>
        <taxon>Pseudomonadota</taxon>
        <taxon>Gammaproteobacteria</taxon>
        <taxon>Pasteurellales</taxon>
        <taxon>Psittacicellaceae</taxon>
        <taxon>Psittacicella</taxon>
    </lineage>
</organism>
<comment type="caution">
    <text evidence="2">The sequence shown here is derived from an EMBL/GenBank/DDBJ whole genome shotgun (WGS) entry which is preliminary data.</text>
</comment>
<evidence type="ECO:0000256" key="1">
    <source>
        <dbReference type="SAM" id="SignalP"/>
    </source>
</evidence>
<keyword evidence="3" id="KW-1185">Reference proteome</keyword>
<evidence type="ECO:0008006" key="4">
    <source>
        <dbReference type="Google" id="ProtNLM"/>
    </source>
</evidence>
<sequence length="387" mass="44134">MKKTLLSLLLASVATSAFSYTLYKSDNASLSFGGELRGATTTWKPEHKADGVLQSKLNASFNQARTRLWLGGNITDGKLRFSFYARMQHVFFYSSREVSSYTNGVYTGKSKTGNHKREGFTLNNASVSLGYDKYGTLRYGKFATLSDYRMGDNSWFFTNRDNFYNHLGFTAATVATSYDSSFQYTNKYENYFYGVSWGKTNDSSTQQRKQLSFLVDYTFQDLGNLQFVYSDTQTTNKNAAIRKTRQYHTYDLTWSQKITPVLYYSVGATYEKSKFHLSASNQYQKNNAWSLAGTLNYDMNQYFRPYVALSYVHAETKYTGNADKEQANVLQTLLGFSSVLYKKDNLEALFFLEGGYAKARKDVTTSGVKVENDYNSTAYATGLRFRF</sequence>
<feature type="chain" id="PRO_5017450389" description="Porin" evidence="1">
    <location>
        <begin position="20"/>
        <end position="387"/>
    </location>
</feature>
<dbReference type="OrthoDB" id="5676325at2"/>
<dbReference type="RefSeq" id="WP_119524638.1">
    <property type="nucleotide sequence ID" value="NZ_NRHC01000025.1"/>
</dbReference>
<dbReference type="AlphaFoldDB" id="A0A3A1YC29"/>
<dbReference type="EMBL" id="NRHC01000025">
    <property type="protein sequence ID" value="RIY33774.1"/>
    <property type="molecule type" value="Genomic_DNA"/>
</dbReference>
<name>A0A3A1YC29_9GAMM</name>
<feature type="signal peptide" evidence="1">
    <location>
        <begin position="1"/>
        <end position="19"/>
    </location>
</feature>
<protein>
    <recommendedName>
        <fullName evidence="4">Porin</fullName>
    </recommendedName>
</protein>
<evidence type="ECO:0000313" key="2">
    <source>
        <dbReference type="EMBL" id="RIY33774.1"/>
    </source>
</evidence>
<dbReference type="Gene3D" id="2.40.160.10">
    <property type="entry name" value="Porin"/>
    <property type="match status" value="1"/>
</dbReference>